<dbReference type="PRINTS" id="PR00249">
    <property type="entry name" value="GPCRSECRETIN"/>
</dbReference>
<keyword evidence="6" id="KW-1015">Disulfide bond</keyword>
<dbReference type="InterPro" id="IPR000203">
    <property type="entry name" value="GPS"/>
</dbReference>
<feature type="transmembrane region" description="Helical" evidence="8">
    <location>
        <begin position="641"/>
        <end position="663"/>
    </location>
</feature>
<evidence type="ECO:0000256" key="7">
    <source>
        <dbReference type="SAM" id="MobiDB-lite"/>
    </source>
</evidence>
<evidence type="ECO:0000256" key="2">
    <source>
        <dbReference type="ARBA" id="ARBA00022692"/>
    </source>
</evidence>
<evidence type="ECO:0000313" key="13">
    <source>
        <dbReference type="EMBL" id="RMX41885.1"/>
    </source>
</evidence>
<keyword evidence="3 9" id="KW-0732">Signal</keyword>
<proteinExistence type="predicted"/>
<evidence type="ECO:0000256" key="6">
    <source>
        <dbReference type="ARBA" id="ARBA00023157"/>
    </source>
</evidence>
<dbReference type="Pfam" id="PF01825">
    <property type="entry name" value="GPS"/>
    <property type="match status" value="1"/>
</dbReference>
<keyword evidence="4 8" id="KW-1133">Transmembrane helix</keyword>
<dbReference type="InterPro" id="IPR017983">
    <property type="entry name" value="GPCR_2_secretin-like_CS"/>
</dbReference>
<evidence type="ECO:0000256" key="5">
    <source>
        <dbReference type="ARBA" id="ARBA00023136"/>
    </source>
</evidence>
<reference evidence="13 14" key="1">
    <citation type="journal article" date="2018" name="Sci. Rep.">
        <title>Comparative analysis of the Pocillopora damicornis genome highlights role of immune system in coral evolution.</title>
        <authorList>
            <person name="Cunning R."/>
            <person name="Bay R.A."/>
            <person name="Gillette P."/>
            <person name="Baker A.C."/>
            <person name="Traylor-Knowles N."/>
        </authorList>
    </citation>
    <scope>NUCLEOTIDE SEQUENCE [LARGE SCALE GENOMIC DNA]</scope>
    <source>
        <strain evidence="13">RSMAS</strain>
        <tissue evidence="13">Whole animal</tissue>
    </source>
</reference>
<feature type="non-terminal residue" evidence="13">
    <location>
        <position position="784"/>
    </location>
</feature>
<dbReference type="InterPro" id="IPR017981">
    <property type="entry name" value="GPCR_2-like_7TM"/>
</dbReference>
<evidence type="ECO:0000259" key="10">
    <source>
        <dbReference type="PROSITE" id="PS50221"/>
    </source>
</evidence>
<dbReference type="SUPFAM" id="SSF81321">
    <property type="entry name" value="Family A G protein-coupled receptor-like"/>
    <property type="match status" value="1"/>
</dbReference>
<accession>A0A3M6TKF9</accession>
<dbReference type="GO" id="GO:0004930">
    <property type="term" value="F:G protein-coupled receptor activity"/>
    <property type="evidence" value="ECO:0007669"/>
    <property type="project" value="InterPro"/>
</dbReference>
<keyword evidence="5 8" id="KW-0472">Membrane</keyword>
<dbReference type="Proteomes" id="UP000275408">
    <property type="component" value="Unassembled WGS sequence"/>
</dbReference>
<comment type="caution">
    <text evidence="13">The sequence shown here is derived from an EMBL/GenBank/DDBJ whole genome shotgun (WGS) entry which is preliminary data.</text>
</comment>
<dbReference type="AlphaFoldDB" id="A0A3M6TKF9"/>
<feature type="transmembrane region" description="Helical" evidence="8">
    <location>
        <begin position="499"/>
        <end position="522"/>
    </location>
</feature>
<dbReference type="SMART" id="SM00303">
    <property type="entry name" value="GPS"/>
    <property type="match status" value="1"/>
</dbReference>
<evidence type="ECO:0000259" key="12">
    <source>
        <dbReference type="PROSITE" id="PS51820"/>
    </source>
</evidence>
<feature type="domain" description="PA14" evidence="12">
    <location>
        <begin position="23"/>
        <end position="187"/>
    </location>
</feature>
<dbReference type="PROSITE" id="PS51820">
    <property type="entry name" value="PA14"/>
    <property type="match status" value="1"/>
</dbReference>
<evidence type="ECO:0000259" key="11">
    <source>
        <dbReference type="PROSITE" id="PS50261"/>
    </source>
</evidence>
<feature type="transmembrane region" description="Helical" evidence="8">
    <location>
        <begin position="602"/>
        <end position="621"/>
    </location>
</feature>
<evidence type="ECO:0000256" key="3">
    <source>
        <dbReference type="ARBA" id="ARBA00022729"/>
    </source>
</evidence>
<dbReference type="GO" id="GO:0005886">
    <property type="term" value="C:plasma membrane"/>
    <property type="evidence" value="ECO:0007669"/>
    <property type="project" value="TreeGrafter"/>
</dbReference>
<dbReference type="Gene3D" id="2.60.120.1560">
    <property type="match status" value="1"/>
</dbReference>
<evidence type="ECO:0000313" key="14">
    <source>
        <dbReference type="Proteomes" id="UP000275408"/>
    </source>
</evidence>
<dbReference type="GO" id="GO:0007166">
    <property type="term" value="P:cell surface receptor signaling pathway"/>
    <property type="evidence" value="ECO:0007669"/>
    <property type="project" value="InterPro"/>
</dbReference>
<dbReference type="FunFam" id="1.20.1070.10:FF:000073">
    <property type="entry name" value="Adhesion G-protein coupled receptor D1"/>
    <property type="match status" value="1"/>
</dbReference>
<evidence type="ECO:0008006" key="15">
    <source>
        <dbReference type="Google" id="ProtNLM"/>
    </source>
</evidence>
<organism evidence="13 14">
    <name type="scientific">Pocillopora damicornis</name>
    <name type="common">Cauliflower coral</name>
    <name type="synonym">Millepora damicornis</name>
    <dbReference type="NCBI Taxonomy" id="46731"/>
    <lineage>
        <taxon>Eukaryota</taxon>
        <taxon>Metazoa</taxon>
        <taxon>Cnidaria</taxon>
        <taxon>Anthozoa</taxon>
        <taxon>Hexacorallia</taxon>
        <taxon>Scleractinia</taxon>
        <taxon>Astrocoeniina</taxon>
        <taxon>Pocilloporidae</taxon>
        <taxon>Pocillopora</taxon>
    </lineage>
</organism>
<evidence type="ECO:0000256" key="8">
    <source>
        <dbReference type="SAM" id="Phobius"/>
    </source>
</evidence>
<feature type="transmembrane region" description="Helical" evidence="8">
    <location>
        <begin position="689"/>
        <end position="708"/>
    </location>
</feature>
<feature type="chain" id="PRO_5018186061" description="G-protein coupled receptors family 2 profile 2 domain-containing protein" evidence="9">
    <location>
        <begin position="22"/>
        <end position="784"/>
    </location>
</feature>
<dbReference type="PROSITE" id="PS00650">
    <property type="entry name" value="G_PROTEIN_RECEP_F2_2"/>
    <property type="match status" value="1"/>
</dbReference>
<evidence type="ECO:0000256" key="9">
    <source>
        <dbReference type="SAM" id="SignalP"/>
    </source>
</evidence>
<dbReference type="Pfam" id="PF00002">
    <property type="entry name" value="7tm_2"/>
    <property type="match status" value="1"/>
</dbReference>
<dbReference type="Gene3D" id="1.20.1070.10">
    <property type="entry name" value="Rhodopsin 7-helix transmembrane proteins"/>
    <property type="match status" value="1"/>
</dbReference>
<dbReference type="PANTHER" id="PTHR12011:SF347">
    <property type="entry name" value="FI21270P1-RELATED"/>
    <property type="match status" value="1"/>
</dbReference>
<feature type="signal peptide" evidence="9">
    <location>
        <begin position="1"/>
        <end position="21"/>
    </location>
</feature>
<feature type="compositionally biased region" description="Low complexity" evidence="7">
    <location>
        <begin position="329"/>
        <end position="345"/>
    </location>
</feature>
<dbReference type="PROSITE" id="PS50261">
    <property type="entry name" value="G_PROTEIN_RECEP_F2_4"/>
    <property type="match status" value="1"/>
</dbReference>
<feature type="transmembrane region" description="Helical" evidence="8">
    <location>
        <begin position="534"/>
        <end position="554"/>
    </location>
</feature>
<dbReference type="SUPFAM" id="SSF56988">
    <property type="entry name" value="Anthrax protective antigen"/>
    <property type="match status" value="1"/>
</dbReference>
<feature type="region of interest" description="Disordered" evidence="7">
    <location>
        <begin position="327"/>
        <end position="348"/>
    </location>
</feature>
<keyword evidence="2 8" id="KW-0812">Transmembrane</keyword>
<dbReference type="InterPro" id="IPR037524">
    <property type="entry name" value="PA14/GLEYA"/>
</dbReference>
<sequence>MKSRDFLFIILAQVILPFSSSTEGPDLVLDEKWLKISGDEIKDLTSDPRYPDNATESGYRSLFKDNHLNDVYYNHGARYRSYFQAQETGNYTFYTFCDDRCRLYLSSDVNPRYKKTIINQTKLVSYVNESNCCSDLEDVQISPPQYLEESRLHYIELLFTQGKGNSRMYVAMRTPSGQMALPIESEHLVKQVPLYDIPGDGCKTEGDPRYPDYVHCKALSDTQKVDRAISLLRDLRSRVNDRSPTADFFRSVMKTAGKRTSDLLEDLDNIRVNQNTSESNLGFTIAREVERLGESIASRVSKDTPVIAVNYSSLDMKAGYGNLDASFKSSTPSSNSESENSITISLGNSTRGQDGTRFFAAFYRSLEKVLQMNISHVYSNESSQQVPHFLNSKIISGLIIPDSNKSFNGQVIIRLEHTQFKSSEHMSMECAFWRFPKGNSSNSSGYWSIDGCNKDEGLSDAEATVCRCNHLTHFGILMRVSDDTQVTQPGQPHVQALQLITYIGCGLSLLGEILTVVAIICLKLTKSETSIIHLNLVVALAVSQITFLTGIEATQNKAACKIVAVLLHYFNIVSFCWMLVEGVWLYLMIVRVFETGHSRIKKYCACAWGFPFVFVVITLSASFDGYGTETSCWLSVQKGTIWSFVVPVILIALANSIILGMVVKEILRLNHPTTENSTKYQSARSGVQSAIVLLPLLGITWLFGVLTFNSDTLAFQYLFAIFNSIQGFFIFLFHCLLNSEVRRAFHRKKKVWSESHDAFQTHSLTPQNYNDISKETLSTGNDVR</sequence>
<comment type="subcellular location">
    <subcellularLocation>
        <location evidence="1">Membrane</location>
        <topology evidence="1">Multi-pass membrane protein</topology>
    </subcellularLocation>
</comment>
<feature type="domain" description="G-protein coupled receptors family 2 profile 2" evidence="11">
    <location>
        <begin position="497"/>
        <end position="738"/>
    </location>
</feature>
<feature type="domain" description="GAIN-B" evidence="10">
    <location>
        <begin position="312"/>
        <end position="484"/>
    </location>
</feature>
<feature type="transmembrane region" description="Helical" evidence="8">
    <location>
        <begin position="566"/>
        <end position="590"/>
    </location>
</feature>
<protein>
    <recommendedName>
        <fullName evidence="15">G-protein coupled receptors family 2 profile 2 domain-containing protein</fullName>
    </recommendedName>
</protein>
<dbReference type="InterPro" id="IPR000832">
    <property type="entry name" value="GPCR_2_secretin-like"/>
</dbReference>
<feature type="transmembrane region" description="Helical" evidence="8">
    <location>
        <begin position="714"/>
        <end position="737"/>
    </location>
</feature>
<dbReference type="InterPro" id="IPR057244">
    <property type="entry name" value="GAIN_B"/>
</dbReference>
<evidence type="ECO:0000256" key="1">
    <source>
        <dbReference type="ARBA" id="ARBA00004141"/>
    </source>
</evidence>
<dbReference type="EMBL" id="RCHS01003431">
    <property type="protein sequence ID" value="RMX41885.1"/>
    <property type="molecule type" value="Genomic_DNA"/>
</dbReference>
<dbReference type="Gene3D" id="2.60.220.50">
    <property type="match status" value="1"/>
</dbReference>
<dbReference type="PANTHER" id="PTHR12011">
    <property type="entry name" value="ADHESION G-PROTEIN COUPLED RECEPTOR"/>
    <property type="match status" value="1"/>
</dbReference>
<dbReference type="InterPro" id="IPR046338">
    <property type="entry name" value="GAIN_dom_sf"/>
</dbReference>
<keyword evidence="14" id="KW-1185">Reference proteome</keyword>
<dbReference type="PROSITE" id="PS50221">
    <property type="entry name" value="GAIN_B"/>
    <property type="match status" value="1"/>
</dbReference>
<dbReference type="OrthoDB" id="347083at2759"/>
<name>A0A3M6TKF9_POCDA</name>
<evidence type="ECO:0000256" key="4">
    <source>
        <dbReference type="ARBA" id="ARBA00022989"/>
    </source>
</evidence>
<gene>
    <name evidence="13" type="ORF">pdam_00006679</name>
</gene>